<accession>A0A6H2A2I1</accession>
<dbReference type="AlphaFoldDB" id="A0A6H2A2I1"/>
<protein>
    <submittedName>
        <fullName evidence="1">Uncharacterized protein</fullName>
    </submittedName>
</protein>
<evidence type="ECO:0000313" key="1">
    <source>
        <dbReference type="EMBL" id="QJA53787.1"/>
    </source>
</evidence>
<sequence length="90" mass="10240">MIQFNFIPQKVKGKPKILGVGILTADNKEAVFFSSADENATVFGILKHPEIIFINPHGILLKGFEPCGANKTGREQYKYQEWYCSYNEEK</sequence>
<name>A0A6H2A2I1_9ZZZZ</name>
<dbReference type="EMBL" id="MT144451">
    <property type="protein sequence ID" value="QJA53787.1"/>
    <property type="molecule type" value="Genomic_DNA"/>
</dbReference>
<proteinExistence type="predicted"/>
<reference evidence="1" key="1">
    <citation type="submission" date="2020-03" db="EMBL/GenBank/DDBJ databases">
        <title>The deep terrestrial virosphere.</title>
        <authorList>
            <person name="Holmfeldt K."/>
            <person name="Nilsson E."/>
            <person name="Simone D."/>
            <person name="Lopez-Fernandez M."/>
            <person name="Wu X."/>
            <person name="de Brujin I."/>
            <person name="Lundin D."/>
            <person name="Andersson A."/>
            <person name="Bertilsson S."/>
            <person name="Dopson M."/>
        </authorList>
    </citation>
    <scope>NUCLEOTIDE SEQUENCE</scope>
    <source>
        <strain evidence="1">TM448A04028</strain>
    </source>
</reference>
<organism evidence="1">
    <name type="scientific">viral metagenome</name>
    <dbReference type="NCBI Taxonomy" id="1070528"/>
    <lineage>
        <taxon>unclassified sequences</taxon>
        <taxon>metagenomes</taxon>
        <taxon>organismal metagenomes</taxon>
    </lineage>
</organism>
<gene>
    <name evidence="1" type="ORF">TM448A04028_0005</name>
</gene>